<proteinExistence type="predicted"/>
<sequence length="95" mass="10914">MTTTVVNNSVFKAFFEKQRLTGPNFIDWYRNLQIVLSVEDKLPFLKQPIPAMPVPPAKQVLFLDVLTTYSAWVKAFKEIVGLMLMTLDPDIQKNL</sequence>
<organism evidence="1">
    <name type="scientific">Tanacetum cinerariifolium</name>
    <name type="common">Dalmatian daisy</name>
    <name type="synonym">Chrysanthemum cinerariifolium</name>
    <dbReference type="NCBI Taxonomy" id="118510"/>
    <lineage>
        <taxon>Eukaryota</taxon>
        <taxon>Viridiplantae</taxon>
        <taxon>Streptophyta</taxon>
        <taxon>Embryophyta</taxon>
        <taxon>Tracheophyta</taxon>
        <taxon>Spermatophyta</taxon>
        <taxon>Magnoliopsida</taxon>
        <taxon>eudicotyledons</taxon>
        <taxon>Gunneridae</taxon>
        <taxon>Pentapetalae</taxon>
        <taxon>asterids</taxon>
        <taxon>campanulids</taxon>
        <taxon>Asterales</taxon>
        <taxon>Asteraceae</taxon>
        <taxon>Asteroideae</taxon>
        <taxon>Anthemideae</taxon>
        <taxon>Anthemidinae</taxon>
        <taxon>Tanacetum</taxon>
    </lineage>
</organism>
<reference evidence="1" key="1">
    <citation type="journal article" date="2019" name="Sci. Rep.">
        <title>Draft genome of Tanacetum cinerariifolium, the natural source of mosquito coil.</title>
        <authorList>
            <person name="Yamashiro T."/>
            <person name="Shiraishi A."/>
            <person name="Satake H."/>
            <person name="Nakayama K."/>
        </authorList>
    </citation>
    <scope>NUCLEOTIDE SEQUENCE</scope>
</reference>
<protein>
    <submittedName>
        <fullName evidence="1">Zinc finger, CCHC-type</fullName>
    </submittedName>
</protein>
<accession>A0A699W3L1</accession>
<name>A0A699W3L1_TANCI</name>
<dbReference type="EMBL" id="BKCJ011506613">
    <property type="protein sequence ID" value="GFD38824.1"/>
    <property type="molecule type" value="Genomic_DNA"/>
</dbReference>
<gene>
    <name evidence="1" type="ORF">Tci_910793</name>
</gene>
<dbReference type="AlphaFoldDB" id="A0A699W3L1"/>
<evidence type="ECO:0000313" key="1">
    <source>
        <dbReference type="EMBL" id="GFD38824.1"/>
    </source>
</evidence>
<comment type="caution">
    <text evidence="1">The sequence shown here is derived from an EMBL/GenBank/DDBJ whole genome shotgun (WGS) entry which is preliminary data.</text>
</comment>